<dbReference type="HOGENOM" id="CLU_101840_0_0_1"/>
<dbReference type="PANTHER" id="PTHR42791">
    <property type="entry name" value="GNAT FAMILY ACETYLTRANSFERASE"/>
    <property type="match status" value="1"/>
</dbReference>
<dbReference type="SUPFAM" id="SSF55729">
    <property type="entry name" value="Acyl-CoA N-acyltransferases (Nat)"/>
    <property type="match status" value="1"/>
</dbReference>
<evidence type="ECO:0000313" key="2">
    <source>
        <dbReference type="Proteomes" id="UP000030854"/>
    </source>
</evidence>
<proteinExistence type="predicted"/>
<evidence type="ECO:0000313" key="1">
    <source>
        <dbReference type="EMBL" id="KHJ35113.1"/>
    </source>
</evidence>
<gene>
    <name evidence="1" type="ORF">EV44_g0645</name>
</gene>
<protein>
    <submittedName>
        <fullName evidence="1">Putative gnat family acetyltransferase</fullName>
    </submittedName>
</protein>
<dbReference type="InterPro" id="IPR016181">
    <property type="entry name" value="Acyl_CoA_acyltransferase"/>
</dbReference>
<keyword evidence="2" id="KW-1185">Reference proteome</keyword>
<dbReference type="GO" id="GO:0016740">
    <property type="term" value="F:transferase activity"/>
    <property type="evidence" value="ECO:0007669"/>
    <property type="project" value="UniProtKB-KW"/>
</dbReference>
<name>A0A0B1PA31_UNCNE</name>
<organism evidence="1 2">
    <name type="scientific">Uncinula necator</name>
    <name type="common">Grape powdery mildew</name>
    <dbReference type="NCBI Taxonomy" id="52586"/>
    <lineage>
        <taxon>Eukaryota</taxon>
        <taxon>Fungi</taxon>
        <taxon>Dikarya</taxon>
        <taxon>Ascomycota</taxon>
        <taxon>Pezizomycotina</taxon>
        <taxon>Leotiomycetes</taxon>
        <taxon>Erysiphales</taxon>
        <taxon>Erysiphaceae</taxon>
        <taxon>Erysiphe</taxon>
    </lineage>
</organism>
<dbReference type="InterPro" id="IPR052523">
    <property type="entry name" value="Trichothecene_AcTrans"/>
</dbReference>
<accession>A0A0B1PA31</accession>
<dbReference type="PANTHER" id="PTHR42791:SF2">
    <property type="entry name" value="N-ACETYLTRANSFERASE DOMAIN-CONTAINING PROTEIN"/>
    <property type="match status" value="1"/>
</dbReference>
<dbReference type="Gene3D" id="3.40.630.30">
    <property type="match status" value="1"/>
</dbReference>
<reference evidence="1 2" key="1">
    <citation type="journal article" date="2014" name="BMC Genomics">
        <title>Adaptive genomic structural variation in the grape powdery mildew pathogen, Erysiphe necator.</title>
        <authorList>
            <person name="Jones L."/>
            <person name="Riaz S."/>
            <person name="Morales-Cruz A."/>
            <person name="Amrine K.C."/>
            <person name="McGuire B."/>
            <person name="Gubler W.D."/>
            <person name="Walker M.A."/>
            <person name="Cantu D."/>
        </authorList>
    </citation>
    <scope>NUCLEOTIDE SEQUENCE [LARGE SCALE GENOMIC DNA]</scope>
    <source>
        <strain evidence="2">c</strain>
    </source>
</reference>
<dbReference type="OMA" id="DSHHERW"/>
<dbReference type="STRING" id="52586.A0A0B1PA31"/>
<sequence length="232" mass="26612">MDFATLREGFSIGVATKEDRNEIWNIFLEAFGSDELWKCLTKNVVDSKELFPWLIAHMAPRYETPDTIVFKITENVTGKIVAWGAIQVPWKFLETEQAEILRAKAATFNPPPTIDGMNPEILKQVEKSVYAARLFGYDPENDYHRRGSMIRPGYQKMGFGTYIMHFCNQICDAKGERQWARSRPSSLSLFKKLGFVEKGNLDTNLKRWGGNKDKSGIPILVRVPKSDKQRLF</sequence>
<comment type="caution">
    <text evidence="1">The sequence shown here is derived from an EMBL/GenBank/DDBJ whole genome shotgun (WGS) entry which is preliminary data.</text>
</comment>
<dbReference type="EMBL" id="JNVN01000522">
    <property type="protein sequence ID" value="KHJ35113.1"/>
    <property type="molecule type" value="Genomic_DNA"/>
</dbReference>
<dbReference type="Proteomes" id="UP000030854">
    <property type="component" value="Unassembled WGS sequence"/>
</dbReference>
<dbReference type="AlphaFoldDB" id="A0A0B1PA31"/>
<keyword evidence="1" id="KW-0808">Transferase</keyword>